<evidence type="ECO:0000313" key="1">
    <source>
        <dbReference type="EMBL" id="GFE16337.1"/>
    </source>
</evidence>
<comment type="caution">
    <text evidence="1">The sequence shown here is derived from an EMBL/GenBank/DDBJ whole genome shotgun (WGS) entry which is preliminary data.</text>
</comment>
<organism evidence="1 2">
    <name type="scientific">Streptomyces glebosus</name>
    <dbReference type="NCBI Taxonomy" id="249580"/>
    <lineage>
        <taxon>Bacteria</taxon>
        <taxon>Bacillati</taxon>
        <taxon>Actinomycetota</taxon>
        <taxon>Actinomycetes</taxon>
        <taxon>Kitasatosporales</taxon>
        <taxon>Streptomycetaceae</taxon>
        <taxon>Streptomyces</taxon>
    </lineage>
</organism>
<protein>
    <submittedName>
        <fullName evidence="1">Uncharacterized protein</fullName>
    </submittedName>
</protein>
<dbReference type="AlphaFoldDB" id="A0A640SY35"/>
<evidence type="ECO:0000313" key="2">
    <source>
        <dbReference type="Proteomes" id="UP000430079"/>
    </source>
</evidence>
<sequence length="58" mass="6377">MDGIREWKEGYAFLSIDHDESHCAMEAGAGEMHGITISGGYMNSHPGWAGWRGVLPKE</sequence>
<accession>A0A640SY35</accession>
<gene>
    <name evidence="1" type="ORF">Sgleb_43840</name>
</gene>
<proteinExistence type="predicted"/>
<name>A0A640SY35_9ACTN</name>
<keyword evidence="2" id="KW-1185">Reference proteome</keyword>
<reference evidence="1 2" key="1">
    <citation type="submission" date="2019-12" db="EMBL/GenBank/DDBJ databases">
        <title>Whole genome shotgun sequence of Streptomyces hygroscopicus subsp. glebosus NBRC 13786.</title>
        <authorList>
            <person name="Ichikawa N."/>
            <person name="Kimura A."/>
            <person name="Kitahashi Y."/>
            <person name="Komaki H."/>
            <person name="Tamura T."/>
        </authorList>
    </citation>
    <scope>NUCLEOTIDE SEQUENCE [LARGE SCALE GENOMIC DNA]</scope>
    <source>
        <strain evidence="1 2">NBRC 13786</strain>
    </source>
</reference>
<dbReference type="EMBL" id="BLIO01000001">
    <property type="protein sequence ID" value="GFE16337.1"/>
    <property type="molecule type" value="Genomic_DNA"/>
</dbReference>
<dbReference type="Proteomes" id="UP000430079">
    <property type="component" value="Unassembled WGS sequence"/>
</dbReference>